<feature type="transmembrane region" description="Helical" evidence="1">
    <location>
        <begin position="53"/>
        <end position="72"/>
    </location>
</feature>
<organism evidence="2 3">
    <name type="scientific">Bauldia litoralis</name>
    <dbReference type="NCBI Taxonomy" id="665467"/>
    <lineage>
        <taxon>Bacteria</taxon>
        <taxon>Pseudomonadati</taxon>
        <taxon>Pseudomonadota</taxon>
        <taxon>Alphaproteobacteria</taxon>
        <taxon>Hyphomicrobiales</taxon>
        <taxon>Kaistiaceae</taxon>
        <taxon>Bauldia</taxon>
    </lineage>
</organism>
<proteinExistence type="predicted"/>
<dbReference type="STRING" id="665467.SAMN02982931_03427"/>
<keyword evidence="1" id="KW-0472">Membrane</keyword>
<dbReference type="AlphaFoldDB" id="A0A1G6DJ21"/>
<evidence type="ECO:0000256" key="1">
    <source>
        <dbReference type="SAM" id="Phobius"/>
    </source>
</evidence>
<evidence type="ECO:0000313" key="2">
    <source>
        <dbReference type="EMBL" id="SDB44825.1"/>
    </source>
</evidence>
<feature type="transmembrane region" description="Helical" evidence="1">
    <location>
        <begin position="84"/>
        <end position="105"/>
    </location>
</feature>
<dbReference type="Pfam" id="PF22258">
    <property type="entry name" value="DUF6949"/>
    <property type="match status" value="1"/>
</dbReference>
<dbReference type="EMBL" id="FMXQ01000007">
    <property type="protein sequence ID" value="SDB44825.1"/>
    <property type="molecule type" value="Genomic_DNA"/>
</dbReference>
<dbReference type="InterPro" id="IPR053803">
    <property type="entry name" value="DUF6949"/>
</dbReference>
<name>A0A1G6DJ21_9HYPH</name>
<accession>A0A1G6DJ21</accession>
<sequence length="116" mass="12249">MERGSETVAWEMMLLVYAGTIGFVAAGITASFYRMVTSEPARFGPAGRSSLAWMSAFALGALAGPIIIVENARESLREGRIPRSMMAAGVIIAGLWSGCIGILVLEVVLSVRDSLA</sequence>
<keyword evidence="1" id="KW-0812">Transmembrane</keyword>
<keyword evidence="1" id="KW-1133">Transmembrane helix</keyword>
<protein>
    <submittedName>
        <fullName evidence="2">Uncharacterized protein</fullName>
    </submittedName>
</protein>
<feature type="transmembrane region" description="Helical" evidence="1">
    <location>
        <begin position="12"/>
        <end position="33"/>
    </location>
</feature>
<keyword evidence="3" id="KW-1185">Reference proteome</keyword>
<gene>
    <name evidence="2" type="ORF">SAMN02982931_03427</name>
</gene>
<dbReference type="Proteomes" id="UP000199071">
    <property type="component" value="Unassembled WGS sequence"/>
</dbReference>
<evidence type="ECO:0000313" key="3">
    <source>
        <dbReference type="Proteomes" id="UP000199071"/>
    </source>
</evidence>
<reference evidence="2 3" key="1">
    <citation type="submission" date="2016-10" db="EMBL/GenBank/DDBJ databases">
        <authorList>
            <person name="de Groot N.N."/>
        </authorList>
    </citation>
    <scope>NUCLEOTIDE SEQUENCE [LARGE SCALE GENOMIC DNA]</scope>
    <source>
        <strain evidence="2 3">ATCC 35022</strain>
    </source>
</reference>